<keyword evidence="3" id="KW-1185">Reference proteome</keyword>
<feature type="region of interest" description="Disordered" evidence="1">
    <location>
        <begin position="70"/>
        <end position="94"/>
    </location>
</feature>
<dbReference type="EMBL" id="PDWN01000001">
    <property type="protein sequence ID" value="KAF1697496.1"/>
    <property type="molecule type" value="Genomic_DNA"/>
</dbReference>
<proteinExistence type="predicted"/>
<evidence type="ECO:0000256" key="1">
    <source>
        <dbReference type="SAM" id="MobiDB-lite"/>
    </source>
</evidence>
<protein>
    <submittedName>
        <fullName evidence="2">Uncharacterized protein</fullName>
    </submittedName>
</protein>
<accession>A0ABQ6ZBU8</accession>
<dbReference type="Proteomes" id="UP000788419">
    <property type="component" value="Unassembled WGS sequence"/>
</dbReference>
<comment type="caution">
    <text evidence="2">The sequence shown here is derived from an EMBL/GenBank/DDBJ whole genome shotgun (WGS) entry which is preliminary data.</text>
</comment>
<organism evidence="2 3">
    <name type="scientific">Pseudoxanthomonas daejeonensis</name>
    <dbReference type="NCBI Taxonomy" id="266062"/>
    <lineage>
        <taxon>Bacteria</taxon>
        <taxon>Pseudomonadati</taxon>
        <taxon>Pseudomonadota</taxon>
        <taxon>Gammaproteobacteria</taxon>
        <taxon>Lysobacterales</taxon>
        <taxon>Lysobacteraceae</taxon>
        <taxon>Pseudoxanthomonas</taxon>
    </lineage>
</organism>
<evidence type="ECO:0000313" key="3">
    <source>
        <dbReference type="Proteomes" id="UP000788419"/>
    </source>
</evidence>
<evidence type="ECO:0000313" key="2">
    <source>
        <dbReference type="EMBL" id="KAF1697496.1"/>
    </source>
</evidence>
<reference evidence="2 3" key="1">
    <citation type="submission" date="2017-10" db="EMBL/GenBank/DDBJ databases">
        <title>Whole genome sequencing of members of genus Pseudoxanthomonas.</title>
        <authorList>
            <person name="Kumar S."/>
            <person name="Bansal K."/>
            <person name="Kaur A."/>
            <person name="Patil P."/>
            <person name="Sharma S."/>
            <person name="Patil P.B."/>
        </authorList>
    </citation>
    <scope>NUCLEOTIDE SEQUENCE [LARGE SCALE GENOMIC DNA]</scope>
    <source>
        <strain evidence="2 3">DSM 17801</strain>
    </source>
</reference>
<name>A0ABQ6ZBU8_9GAMM</name>
<gene>
    <name evidence="2" type="ORF">CSC65_01120</name>
</gene>
<sequence length="142" mass="14043">MAALASGSGPAFAADDPAAANLAPLIDPATPQAQPGTATSTPDARQALLPAASVPGFAGSEAVDIERLAAMRGGEETNESNTSVDGSVHDNTADHVVSGSNSINGEAFSNASGLNTVIQNSGSNVLIQNGMSIQVIFANPGQ</sequence>